<sequence>MLLSRIFVLLSCINYASLQAVGSRQTIPVNDALLKSDVDTSNAISFFNDKQRRLRVHDTDDEDRRAYLVSEDEERHLIGSIIEAVRNYLDPTYHSVKMFVDPRKTHQDLYQAGVDSSALHSALCISEIKTDLDIKKARYIALIPTSWTREELVAKWRGYDDYWVMMNMKKKGLK</sequence>
<proteinExistence type="predicted"/>
<organism evidence="2 3">
    <name type="scientific">Plasmopara halstedii</name>
    <name type="common">Downy mildew of sunflower</name>
    <dbReference type="NCBI Taxonomy" id="4781"/>
    <lineage>
        <taxon>Eukaryota</taxon>
        <taxon>Sar</taxon>
        <taxon>Stramenopiles</taxon>
        <taxon>Oomycota</taxon>
        <taxon>Peronosporomycetes</taxon>
        <taxon>Peronosporales</taxon>
        <taxon>Peronosporaceae</taxon>
        <taxon>Plasmopara</taxon>
    </lineage>
</organism>
<keyword evidence="3" id="KW-1185">Reference proteome</keyword>
<reference evidence="3" key="1">
    <citation type="submission" date="2014-09" db="EMBL/GenBank/DDBJ databases">
        <authorList>
            <person name="Sharma Rahul"/>
            <person name="Thines Marco"/>
        </authorList>
    </citation>
    <scope>NUCLEOTIDE SEQUENCE [LARGE SCALE GENOMIC DNA]</scope>
</reference>
<feature type="chain" id="PRO_5006058647" evidence="1">
    <location>
        <begin position="19"/>
        <end position="174"/>
    </location>
</feature>
<dbReference type="Proteomes" id="UP000054928">
    <property type="component" value="Unassembled WGS sequence"/>
</dbReference>
<evidence type="ECO:0000313" key="2">
    <source>
        <dbReference type="EMBL" id="CEG39890.1"/>
    </source>
</evidence>
<protein>
    <submittedName>
        <fullName evidence="2">RxLR-like protein</fullName>
    </submittedName>
</protein>
<dbReference type="GeneID" id="36405173"/>
<keyword evidence="1" id="KW-0732">Signal</keyword>
<feature type="signal peptide" evidence="1">
    <location>
        <begin position="1"/>
        <end position="18"/>
    </location>
</feature>
<accession>A0A0P1AG50</accession>
<dbReference type="RefSeq" id="XP_024576259.1">
    <property type="nucleotide sequence ID" value="XM_024725487.1"/>
</dbReference>
<evidence type="ECO:0000313" key="3">
    <source>
        <dbReference type="Proteomes" id="UP000054928"/>
    </source>
</evidence>
<dbReference type="AlphaFoldDB" id="A0A0P1AG50"/>
<dbReference type="EMBL" id="CCYD01000442">
    <property type="protein sequence ID" value="CEG39890.1"/>
    <property type="molecule type" value="Genomic_DNA"/>
</dbReference>
<evidence type="ECO:0000256" key="1">
    <source>
        <dbReference type="SAM" id="SignalP"/>
    </source>
</evidence>
<name>A0A0P1AG50_PLAHL</name>